<organism evidence="2 3">
    <name type="scientific">Vitis vinifera</name>
    <name type="common">Grape</name>
    <dbReference type="NCBI Taxonomy" id="29760"/>
    <lineage>
        <taxon>Eukaryota</taxon>
        <taxon>Viridiplantae</taxon>
        <taxon>Streptophyta</taxon>
        <taxon>Embryophyta</taxon>
        <taxon>Tracheophyta</taxon>
        <taxon>Spermatophyta</taxon>
        <taxon>Magnoliopsida</taxon>
        <taxon>eudicotyledons</taxon>
        <taxon>Gunneridae</taxon>
        <taxon>Pentapetalae</taxon>
        <taxon>rosids</taxon>
        <taxon>Vitales</taxon>
        <taxon>Vitaceae</taxon>
        <taxon>Viteae</taxon>
        <taxon>Vitis</taxon>
    </lineage>
</organism>
<dbReference type="EMBL" id="QGNW01001176">
    <property type="protein sequence ID" value="RVW51930.1"/>
    <property type="molecule type" value="Genomic_DNA"/>
</dbReference>
<reference evidence="2 3" key="1">
    <citation type="journal article" date="2018" name="PLoS Genet.">
        <title>Population sequencing reveals clonal diversity and ancestral inbreeding in the grapevine cultivar Chardonnay.</title>
        <authorList>
            <person name="Roach M.J."/>
            <person name="Johnson D.L."/>
            <person name="Bohlmann J."/>
            <person name="van Vuuren H.J."/>
            <person name="Jones S.J."/>
            <person name="Pretorius I.S."/>
            <person name="Schmidt S.A."/>
            <person name="Borneman A.R."/>
        </authorList>
    </citation>
    <scope>NUCLEOTIDE SEQUENCE [LARGE SCALE GENOMIC DNA]</scope>
    <source>
        <strain evidence="3">cv. Chardonnay</strain>
        <tissue evidence="2">Leaf</tissue>
    </source>
</reference>
<proteinExistence type="predicted"/>
<accession>A0A438EW40</accession>
<evidence type="ECO:0000313" key="2">
    <source>
        <dbReference type="EMBL" id="RVW51930.1"/>
    </source>
</evidence>
<dbReference type="AlphaFoldDB" id="A0A438EW40"/>
<gene>
    <name evidence="2" type="ORF">CK203_068075</name>
</gene>
<name>A0A438EW40_VITVI</name>
<feature type="region of interest" description="Disordered" evidence="1">
    <location>
        <begin position="1"/>
        <end position="30"/>
    </location>
</feature>
<comment type="caution">
    <text evidence="2">The sequence shown here is derived from an EMBL/GenBank/DDBJ whole genome shotgun (WGS) entry which is preliminary data.</text>
</comment>
<sequence length="72" mass="7899">MGYTAKTSLQSPQQKKTQNPISLKPPLNPSPVTLVASPTGTVVPVAELLRRDIQNSSQVGMMQWPWIVKLSQ</sequence>
<feature type="compositionally biased region" description="Polar residues" evidence="1">
    <location>
        <begin position="1"/>
        <end position="21"/>
    </location>
</feature>
<evidence type="ECO:0000313" key="3">
    <source>
        <dbReference type="Proteomes" id="UP000288805"/>
    </source>
</evidence>
<evidence type="ECO:0000256" key="1">
    <source>
        <dbReference type="SAM" id="MobiDB-lite"/>
    </source>
</evidence>
<dbReference type="Proteomes" id="UP000288805">
    <property type="component" value="Unassembled WGS sequence"/>
</dbReference>
<protein>
    <submittedName>
        <fullName evidence="2">Uncharacterized protein</fullName>
    </submittedName>
</protein>